<dbReference type="Proteomes" id="UP001168146">
    <property type="component" value="Unassembled WGS sequence"/>
</dbReference>
<name>A0AAN6F879_9PEZI</name>
<dbReference type="Gene3D" id="3.40.50.1820">
    <property type="entry name" value="alpha/beta hydrolase"/>
    <property type="match status" value="1"/>
</dbReference>
<dbReference type="PRINTS" id="PR00111">
    <property type="entry name" value="ABHYDROLASE"/>
</dbReference>
<dbReference type="InterPro" id="IPR029058">
    <property type="entry name" value="AB_hydrolase_fold"/>
</dbReference>
<dbReference type="SUPFAM" id="SSF53474">
    <property type="entry name" value="alpha/beta-Hydrolases"/>
    <property type="match status" value="1"/>
</dbReference>
<organism evidence="2 3">
    <name type="scientific">Friedmanniomyces endolithicus</name>
    <dbReference type="NCBI Taxonomy" id="329885"/>
    <lineage>
        <taxon>Eukaryota</taxon>
        <taxon>Fungi</taxon>
        <taxon>Dikarya</taxon>
        <taxon>Ascomycota</taxon>
        <taxon>Pezizomycotina</taxon>
        <taxon>Dothideomycetes</taxon>
        <taxon>Dothideomycetidae</taxon>
        <taxon>Mycosphaerellales</taxon>
        <taxon>Teratosphaeriaceae</taxon>
        <taxon>Friedmanniomyces</taxon>
    </lineage>
</organism>
<dbReference type="Pfam" id="PF00561">
    <property type="entry name" value="Abhydrolase_1"/>
    <property type="match status" value="1"/>
</dbReference>
<proteinExistence type="predicted"/>
<dbReference type="AlphaFoldDB" id="A0AAN6F879"/>
<sequence length="298" mass="33388">MSHGNIRQILLLEPGKASLPKVFISCSPVEELWRHHKNWYFVEAHDFEPIFTKKDGYRRIYVDLPGMGGSPVGSIKDLDSILKSVSNFVEKHILPSNFLIIGTSCGAYIARALAYRHASAIDGLLLRVPLVEPVTSKRDLDPFVPAISDEALLSSLSGADREKLGNITVQTPEYIDIFRRKIEAIWLPAITASDSAGLDSIRNDPSLYKLSATLHSRETPFFKPTLVLTGRQDTDVGYRNAWPLVTCYPRATFVALDRANHGLPIDETDLFEALVNDWLWRVEELRHHTLPLGDSSLT</sequence>
<evidence type="ECO:0000259" key="1">
    <source>
        <dbReference type="Pfam" id="PF00561"/>
    </source>
</evidence>
<dbReference type="InterPro" id="IPR050266">
    <property type="entry name" value="AB_hydrolase_sf"/>
</dbReference>
<evidence type="ECO:0000313" key="3">
    <source>
        <dbReference type="Proteomes" id="UP001168146"/>
    </source>
</evidence>
<dbReference type="EMBL" id="JASUXU010000133">
    <property type="protein sequence ID" value="KAK0304146.1"/>
    <property type="molecule type" value="Genomic_DNA"/>
</dbReference>
<protein>
    <recommendedName>
        <fullName evidence="1">AB hydrolase-1 domain-containing protein</fullName>
    </recommendedName>
</protein>
<accession>A0AAN6F879</accession>
<reference evidence="2" key="1">
    <citation type="submission" date="2021-12" db="EMBL/GenBank/DDBJ databases">
        <title>Black yeast isolated from Biological Soil Crust.</title>
        <authorList>
            <person name="Kurbessoian T."/>
        </authorList>
    </citation>
    <scope>NUCLEOTIDE SEQUENCE</scope>
    <source>
        <strain evidence="2">CCFEE 5208</strain>
    </source>
</reference>
<comment type="caution">
    <text evidence="2">The sequence shown here is derived from an EMBL/GenBank/DDBJ whole genome shotgun (WGS) entry which is preliminary data.</text>
</comment>
<dbReference type="InterPro" id="IPR000073">
    <property type="entry name" value="AB_hydrolase_1"/>
</dbReference>
<dbReference type="PANTHER" id="PTHR43798:SF6">
    <property type="entry name" value="HYDROLASE, PUTATIVE (AFU_ORTHOLOGUE AFUA_4G13070)-RELATED"/>
    <property type="match status" value="1"/>
</dbReference>
<dbReference type="PANTHER" id="PTHR43798">
    <property type="entry name" value="MONOACYLGLYCEROL LIPASE"/>
    <property type="match status" value="1"/>
</dbReference>
<feature type="domain" description="AB hydrolase-1" evidence="1">
    <location>
        <begin position="54"/>
        <end position="266"/>
    </location>
</feature>
<gene>
    <name evidence="2" type="ORF">LTR82_017286</name>
</gene>
<evidence type="ECO:0000313" key="2">
    <source>
        <dbReference type="EMBL" id="KAK0304146.1"/>
    </source>
</evidence>